<evidence type="ECO:0000313" key="1">
    <source>
        <dbReference type="EMBL" id="KAI4558045.1"/>
    </source>
</evidence>
<dbReference type="EMBL" id="CM043049">
    <property type="protein sequence ID" value="KAI4558045.1"/>
    <property type="molecule type" value="Genomic_DNA"/>
</dbReference>
<organism evidence="1 2">
    <name type="scientific">Ovis ammon polii x Ovis aries</name>
    <dbReference type="NCBI Taxonomy" id="2918886"/>
    <lineage>
        <taxon>Eukaryota</taxon>
        <taxon>Metazoa</taxon>
        <taxon>Chordata</taxon>
        <taxon>Craniata</taxon>
        <taxon>Vertebrata</taxon>
        <taxon>Euteleostomi</taxon>
        <taxon>Mammalia</taxon>
        <taxon>Eutheria</taxon>
        <taxon>Laurasiatheria</taxon>
        <taxon>Artiodactyla</taxon>
        <taxon>Ruminantia</taxon>
        <taxon>Pecora</taxon>
        <taxon>Bovidae</taxon>
        <taxon>Caprinae</taxon>
        <taxon>Ovis</taxon>
    </lineage>
</organism>
<protein>
    <submittedName>
        <fullName evidence="1">Uncharacterized protein</fullName>
    </submittedName>
</protein>
<reference evidence="1" key="1">
    <citation type="submission" date="2022-03" db="EMBL/GenBank/DDBJ databases">
        <title>Genomic analyses of argali, domestic sheep and their hybrids provide insights into chromosomal evolution, heterosis and genetic basis of agronomic traits.</title>
        <authorList>
            <person name="Li M."/>
        </authorList>
    </citation>
    <scope>NUCLEOTIDE SEQUENCE</scope>
    <source>
        <strain evidence="1">F1 hybrid</strain>
    </source>
</reference>
<gene>
    <name evidence="1" type="ORF">MJG53_018798</name>
</gene>
<proteinExistence type="predicted"/>
<evidence type="ECO:0000313" key="2">
    <source>
        <dbReference type="Proteomes" id="UP001057279"/>
    </source>
</evidence>
<accession>A0ACB9U4Y2</accession>
<sequence>MRRNAGKSFPTKQGKDLSSRARRRKRGSPGCVRDPRASSRVEIGLSLVHTWWESILSLNVKAVQGKQVPLEWTDISGDSWNGGTTLEFLSPFLWRAPPLEMRRNAGKSFPTKQGKDLSSRARRRKRGSPGCVRDPRASSRVEIGALDLRRGPQGPALVASGKASPYASSSGACRNCSPFDAGA</sequence>
<name>A0ACB9U4Y2_9CETA</name>
<comment type="caution">
    <text evidence="1">The sequence shown here is derived from an EMBL/GenBank/DDBJ whole genome shotgun (WGS) entry which is preliminary data.</text>
</comment>
<dbReference type="Proteomes" id="UP001057279">
    <property type="component" value="Linkage Group LG24"/>
</dbReference>
<keyword evidence="2" id="KW-1185">Reference proteome</keyword>